<dbReference type="Pfam" id="PF13648">
    <property type="entry name" value="Lipocalin_4"/>
    <property type="match status" value="1"/>
</dbReference>
<gene>
    <name evidence="3" type="ORF">FK178_14260</name>
</gene>
<dbReference type="AlphaFoldDB" id="A0A5B8YNE4"/>
<evidence type="ECO:0000313" key="4">
    <source>
        <dbReference type="Proteomes" id="UP000321954"/>
    </source>
</evidence>
<dbReference type="EMBL" id="CP042476">
    <property type="protein sequence ID" value="QED38808.1"/>
    <property type="molecule type" value="Genomic_DNA"/>
</dbReference>
<evidence type="ECO:0000256" key="1">
    <source>
        <dbReference type="SAM" id="SignalP"/>
    </source>
</evidence>
<keyword evidence="1" id="KW-0732">Signal</keyword>
<dbReference type="KEGG" id="anp:FK178_14260"/>
<dbReference type="OrthoDB" id="1144836at2"/>
<name>A0A5B8YNE4_9FLAO</name>
<evidence type="ECO:0000259" key="2">
    <source>
        <dbReference type="Pfam" id="PF13648"/>
    </source>
</evidence>
<reference evidence="3 4" key="1">
    <citation type="submission" date="2019-08" db="EMBL/GenBank/DDBJ databases">
        <title>Antarcticibacterium arcticum sp. nov., a bacterium isolated from marine sediment of the Canadian Beaufort Sea.</title>
        <authorList>
            <person name="Lee Y.M."/>
            <person name="Baek K."/>
            <person name="Lee D.-H."/>
            <person name="Shin S.C."/>
            <person name="Jin Y.K."/>
            <person name="Park Y."/>
        </authorList>
    </citation>
    <scope>NUCLEOTIDE SEQUENCE [LARGE SCALE GENOMIC DNA]</scope>
    <source>
        <strain evidence="3 4">PAMC 28998</strain>
    </source>
</reference>
<evidence type="ECO:0000313" key="3">
    <source>
        <dbReference type="EMBL" id="QED38808.1"/>
    </source>
</evidence>
<feature type="signal peptide" evidence="1">
    <location>
        <begin position="1"/>
        <end position="22"/>
    </location>
</feature>
<accession>A0A5B8YNE4</accession>
<sequence length="189" mass="20891">MKKFIKNSILLSLTALLFSACSGEDFDDKDAEALDQKMLTYIETADLVGHWDLSVLRSNIAVDLNADGTSNTNLLEETTCFDVMNIDLKDDMTFTSVNSRMDFAAGETNDAFACMAPRTDVGTWDVQGDTLTLNVNIAGSIYTHTKKLTMGTNTFSFDVEKWESEQYVKDPGNTVVSGITIMSQTYTRS</sequence>
<proteinExistence type="predicted"/>
<feature type="chain" id="PRO_5022774904" evidence="1">
    <location>
        <begin position="23"/>
        <end position="189"/>
    </location>
</feature>
<dbReference type="RefSeq" id="WP_146836712.1">
    <property type="nucleotide sequence ID" value="NZ_CP042476.1"/>
</dbReference>
<keyword evidence="4" id="KW-1185">Reference proteome</keyword>
<dbReference type="PROSITE" id="PS51257">
    <property type="entry name" value="PROKAR_LIPOPROTEIN"/>
    <property type="match status" value="1"/>
</dbReference>
<dbReference type="Proteomes" id="UP000321954">
    <property type="component" value="Chromosome"/>
</dbReference>
<protein>
    <submittedName>
        <fullName evidence="3">DUF5004 domain-containing protein</fullName>
    </submittedName>
</protein>
<feature type="domain" description="Lipocalin-like" evidence="2">
    <location>
        <begin position="48"/>
        <end position="156"/>
    </location>
</feature>
<organism evidence="3 4">
    <name type="scientific">Antarcticibacterium arcticum</name>
    <dbReference type="NCBI Taxonomy" id="2585771"/>
    <lineage>
        <taxon>Bacteria</taxon>
        <taxon>Pseudomonadati</taxon>
        <taxon>Bacteroidota</taxon>
        <taxon>Flavobacteriia</taxon>
        <taxon>Flavobacteriales</taxon>
        <taxon>Flavobacteriaceae</taxon>
        <taxon>Antarcticibacterium</taxon>
    </lineage>
</organism>
<dbReference type="InterPro" id="IPR024311">
    <property type="entry name" value="Lipocalin-like"/>
</dbReference>